<reference evidence="10" key="1">
    <citation type="submission" date="2018-04" db="EMBL/GenBank/DDBJ databases">
        <authorList>
            <person name="Lucker S."/>
            <person name="Sakoula D."/>
        </authorList>
    </citation>
    <scope>NUCLEOTIDE SEQUENCE [LARGE SCALE GENOMIC DNA]</scope>
</reference>
<dbReference type="Gene3D" id="2.30.30.30">
    <property type="match status" value="1"/>
</dbReference>
<dbReference type="NCBIfam" id="TIGR01171">
    <property type="entry name" value="rplB_bact"/>
    <property type="match status" value="1"/>
</dbReference>
<keyword evidence="3 5" id="KW-0687">Ribonucleoprotein</keyword>
<dbReference type="PANTHER" id="PTHR13691:SF5">
    <property type="entry name" value="LARGE RIBOSOMAL SUBUNIT PROTEIN UL2M"/>
    <property type="match status" value="1"/>
</dbReference>
<feature type="domain" description="Large ribosomal subunit protein uL2 RNA-binding" evidence="8">
    <location>
        <begin position="42"/>
        <end position="118"/>
    </location>
</feature>
<organism evidence="9 10">
    <name type="scientific">Nitrospira lenta</name>
    <dbReference type="NCBI Taxonomy" id="1436998"/>
    <lineage>
        <taxon>Bacteria</taxon>
        <taxon>Pseudomonadati</taxon>
        <taxon>Nitrospirota</taxon>
        <taxon>Nitrospiria</taxon>
        <taxon>Nitrospirales</taxon>
        <taxon>Nitrospiraceae</taxon>
        <taxon>Nitrospira</taxon>
    </lineage>
</organism>
<evidence type="ECO:0000256" key="5">
    <source>
        <dbReference type="HAMAP-Rule" id="MF_01320"/>
    </source>
</evidence>
<protein>
    <recommendedName>
        <fullName evidence="4 5">Large ribosomal subunit protein uL2</fullName>
    </recommendedName>
</protein>
<dbReference type="InterPro" id="IPR022669">
    <property type="entry name" value="Ribosomal_uL2_C"/>
</dbReference>
<keyword evidence="10" id="KW-1185">Reference proteome</keyword>
<dbReference type="InterPro" id="IPR014726">
    <property type="entry name" value="Ribosomal_uL2_dom3"/>
</dbReference>
<dbReference type="RefSeq" id="WP_121988727.1">
    <property type="nucleotide sequence ID" value="NZ_OUNR01000003.1"/>
</dbReference>
<evidence type="ECO:0000313" key="10">
    <source>
        <dbReference type="Proteomes" id="UP000248168"/>
    </source>
</evidence>
<dbReference type="Gene3D" id="2.40.50.140">
    <property type="entry name" value="Nucleic acid-binding proteins"/>
    <property type="match status" value="1"/>
</dbReference>
<evidence type="ECO:0000256" key="6">
    <source>
        <dbReference type="SAM" id="MobiDB-lite"/>
    </source>
</evidence>
<keyword evidence="2 5" id="KW-0689">Ribosomal protein</keyword>
<evidence type="ECO:0000256" key="1">
    <source>
        <dbReference type="ARBA" id="ARBA00005636"/>
    </source>
</evidence>
<comment type="similarity">
    <text evidence="1 5">Belongs to the universal ribosomal protein uL2 family.</text>
</comment>
<dbReference type="GO" id="GO:0015934">
    <property type="term" value="C:large ribosomal subunit"/>
    <property type="evidence" value="ECO:0007669"/>
    <property type="project" value="InterPro"/>
</dbReference>
<dbReference type="PIRSF" id="PIRSF002158">
    <property type="entry name" value="Ribosomal_L2"/>
    <property type="match status" value="1"/>
</dbReference>
<dbReference type="InterPro" id="IPR014722">
    <property type="entry name" value="Rib_uL2_dom2"/>
</dbReference>
<comment type="subunit">
    <text evidence="5">Part of the 50S ribosomal subunit. Forms a bridge to the 30S subunit in the 70S ribosome.</text>
</comment>
<dbReference type="InterPro" id="IPR022671">
    <property type="entry name" value="Ribosomal_uL2_CS"/>
</dbReference>
<name>A0A330L5R5_9BACT</name>
<proteinExistence type="inferred from homology"/>
<dbReference type="GO" id="GO:0019843">
    <property type="term" value="F:rRNA binding"/>
    <property type="evidence" value="ECO:0007669"/>
    <property type="project" value="UniProtKB-UniRule"/>
</dbReference>
<evidence type="ECO:0000259" key="8">
    <source>
        <dbReference type="SMART" id="SM01383"/>
    </source>
</evidence>
<sequence length="280" mass="30327">MGLKTYKPTSAGRRGMTAVTTEELTKKKPEKSLTAFHLRTGGRNTDGRTTVRFRGGGHKRLYRKIDFKRDKVGVPAKVASIEYDPNRSARIALLNYVDGEKRYILAPVGLTVGMTVQSGVNSEVRPGNALPLSSMPLGTTIHNIELKVGKGGQLIRSAGGSAQVMGRDGDYVQIRLKSGEMRKVLSGCMATVGQVGNVDHENVSVGKAGRTRWKGKRPHVRGVVMNPVDHPHGGGEGKSGQGNPHPVSPWGQPTKGYKTRQNKKTDQFIIARRKSGVRNG</sequence>
<dbReference type="EMBL" id="OUNR01000003">
    <property type="protein sequence ID" value="SPP64314.1"/>
    <property type="molecule type" value="Genomic_DNA"/>
</dbReference>
<feature type="compositionally biased region" description="Basic residues" evidence="6">
    <location>
        <begin position="271"/>
        <end position="280"/>
    </location>
</feature>
<dbReference type="PANTHER" id="PTHR13691">
    <property type="entry name" value="RIBOSOMAL PROTEIN L2"/>
    <property type="match status" value="1"/>
</dbReference>
<dbReference type="InterPro" id="IPR012340">
    <property type="entry name" value="NA-bd_OB-fold"/>
</dbReference>
<dbReference type="SUPFAM" id="SSF50249">
    <property type="entry name" value="Nucleic acid-binding proteins"/>
    <property type="match status" value="1"/>
</dbReference>
<dbReference type="PROSITE" id="PS00467">
    <property type="entry name" value="RIBOSOMAL_L2"/>
    <property type="match status" value="1"/>
</dbReference>
<dbReference type="Gene3D" id="4.10.950.10">
    <property type="entry name" value="Ribosomal protein L2, domain 3"/>
    <property type="match status" value="1"/>
</dbReference>
<dbReference type="SUPFAM" id="SSF50104">
    <property type="entry name" value="Translation proteins SH3-like domain"/>
    <property type="match status" value="1"/>
</dbReference>
<dbReference type="FunCoup" id="A0A330L5R5">
    <property type="interactions" value="692"/>
</dbReference>
<dbReference type="InterPro" id="IPR005880">
    <property type="entry name" value="Ribosomal_uL2_bac/org-type"/>
</dbReference>
<feature type="domain" description="Large ribosomal subunit protein uL2 C-terminal" evidence="7">
    <location>
        <begin position="124"/>
        <end position="253"/>
    </location>
</feature>
<dbReference type="AlphaFoldDB" id="A0A330L5R5"/>
<dbReference type="Pfam" id="PF00181">
    <property type="entry name" value="Ribosomal_L2_N"/>
    <property type="match status" value="1"/>
</dbReference>
<evidence type="ECO:0000259" key="7">
    <source>
        <dbReference type="SMART" id="SM01382"/>
    </source>
</evidence>
<gene>
    <name evidence="5 9" type="primary">rplB</name>
    <name evidence="9" type="ORF">NITLEN_110080</name>
</gene>
<dbReference type="Pfam" id="PF03947">
    <property type="entry name" value="Ribosomal_L2_C"/>
    <property type="match status" value="1"/>
</dbReference>
<dbReference type="GO" id="GO:0016740">
    <property type="term" value="F:transferase activity"/>
    <property type="evidence" value="ECO:0007669"/>
    <property type="project" value="InterPro"/>
</dbReference>
<dbReference type="InterPro" id="IPR008991">
    <property type="entry name" value="Translation_prot_SH3-like_sf"/>
</dbReference>
<dbReference type="OrthoDB" id="9778722at2"/>
<dbReference type="InParanoid" id="A0A330L5R5"/>
<accession>A0A330L5R5</accession>
<dbReference type="SMART" id="SM01383">
    <property type="entry name" value="Ribosomal_L2"/>
    <property type="match status" value="1"/>
</dbReference>
<dbReference type="InterPro" id="IPR002171">
    <property type="entry name" value="Ribosomal_uL2"/>
</dbReference>
<dbReference type="HAMAP" id="MF_01320_B">
    <property type="entry name" value="Ribosomal_uL2_B"/>
    <property type="match status" value="1"/>
</dbReference>
<evidence type="ECO:0000313" key="9">
    <source>
        <dbReference type="EMBL" id="SPP64314.1"/>
    </source>
</evidence>
<keyword evidence="5" id="KW-0699">rRNA-binding</keyword>
<evidence type="ECO:0000256" key="2">
    <source>
        <dbReference type="ARBA" id="ARBA00022980"/>
    </source>
</evidence>
<dbReference type="FunFam" id="2.40.50.140:FF:000003">
    <property type="entry name" value="50S ribosomal protein L2"/>
    <property type="match status" value="1"/>
</dbReference>
<dbReference type="SMART" id="SM01382">
    <property type="entry name" value="Ribosomal_L2_C"/>
    <property type="match status" value="1"/>
</dbReference>
<dbReference type="FunFam" id="4.10.950.10:FF:000001">
    <property type="entry name" value="50S ribosomal protein L2"/>
    <property type="match status" value="1"/>
</dbReference>
<feature type="region of interest" description="Disordered" evidence="6">
    <location>
        <begin position="222"/>
        <end position="280"/>
    </location>
</feature>
<evidence type="ECO:0000256" key="3">
    <source>
        <dbReference type="ARBA" id="ARBA00023274"/>
    </source>
</evidence>
<dbReference type="GO" id="GO:0003735">
    <property type="term" value="F:structural constituent of ribosome"/>
    <property type="evidence" value="ECO:0007669"/>
    <property type="project" value="InterPro"/>
</dbReference>
<evidence type="ECO:0000256" key="4">
    <source>
        <dbReference type="ARBA" id="ARBA00035242"/>
    </source>
</evidence>
<dbReference type="GO" id="GO:0002181">
    <property type="term" value="P:cytoplasmic translation"/>
    <property type="evidence" value="ECO:0007669"/>
    <property type="project" value="TreeGrafter"/>
</dbReference>
<dbReference type="Proteomes" id="UP000248168">
    <property type="component" value="Unassembled WGS sequence"/>
</dbReference>
<dbReference type="FunFam" id="2.30.30.30:FF:000001">
    <property type="entry name" value="50S ribosomal protein L2"/>
    <property type="match status" value="1"/>
</dbReference>
<dbReference type="InterPro" id="IPR022666">
    <property type="entry name" value="Ribosomal_uL2_RNA-bd_dom"/>
</dbReference>
<keyword evidence="5" id="KW-0694">RNA-binding</keyword>
<comment type="function">
    <text evidence="5">One of the primary rRNA binding proteins. Required for association of the 30S and 50S subunits to form the 70S ribosome, for tRNA binding and peptide bond formation. It has been suggested to have peptidyltransferase activity; this is somewhat controversial. Makes several contacts with the 16S rRNA in the 70S ribosome.</text>
</comment>